<evidence type="ECO:0000313" key="1">
    <source>
        <dbReference type="EMBL" id="EKF41298.1"/>
    </source>
</evidence>
<dbReference type="InterPro" id="IPR005331">
    <property type="entry name" value="Sulfotransferase"/>
</dbReference>
<proteinExistence type="predicted"/>
<dbReference type="GO" id="GO:0008146">
    <property type="term" value="F:sulfotransferase activity"/>
    <property type="evidence" value="ECO:0007669"/>
    <property type="project" value="InterPro"/>
</dbReference>
<organism evidence="1 2">
    <name type="scientific">Nitratireductor indicus C115</name>
    <dbReference type="NCBI Taxonomy" id="1231190"/>
    <lineage>
        <taxon>Bacteria</taxon>
        <taxon>Pseudomonadati</taxon>
        <taxon>Pseudomonadota</taxon>
        <taxon>Alphaproteobacteria</taxon>
        <taxon>Hyphomicrobiales</taxon>
        <taxon>Phyllobacteriaceae</taxon>
        <taxon>Nitratireductor</taxon>
    </lineage>
</organism>
<dbReference type="Proteomes" id="UP000007374">
    <property type="component" value="Unassembled WGS sequence"/>
</dbReference>
<name>K2N1D2_9HYPH</name>
<dbReference type="EMBL" id="AMSI01000012">
    <property type="protein sequence ID" value="EKF41298.1"/>
    <property type="molecule type" value="Genomic_DNA"/>
</dbReference>
<evidence type="ECO:0008006" key="3">
    <source>
        <dbReference type="Google" id="ProtNLM"/>
    </source>
</evidence>
<accession>K2N1D2</accession>
<sequence>MMTGDVADLFGMRVLFSQEQARAEGAPFLAKTTLPWDERLSLARDFAKSGKPAIIDNAFGSWFRSLAALKAAGVKEAAIVIPDSQNFLKTPLRTAVVVEEVKVIFLPIYKCGTSSFRALAHTHFQEFADRDTSSSTSLNQSIDPTDERYHGYKKFTFIREPMDRFGSFFRDKLLAPKGSPNEEHFIRPISVLMDEDVSAEMAAKFISHIPPEYCDPHIKPQWMTITSHDQVLPDFIFKLGDNERLKEIGIIHDFPKRLSTVGRKSAYGEDGTLPSAELIVSEYYKKDKEFWNS</sequence>
<reference evidence="1 2" key="1">
    <citation type="journal article" date="2012" name="J. Bacteriol.">
        <title>Genome Sequence of Nitratireductor indicus Type Strain C115.</title>
        <authorList>
            <person name="Lai Q."/>
            <person name="Li G."/>
            <person name="Yu Z."/>
            <person name="Shao Z."/>
        </authorList>
    </citation>
    <scope>NUCLEOTIDE SEQUENCE [LARGE SCALE GENOMIC DNA]</scope>
    <source>
        <strain evidence="1 2">C115</strain>
    </source>
</reference>
<gene>
    <name evidence="1" type="ORF">NA8A_17433</name>
</gene>
<dbReference type="Pfam" id="PF03567">
    <property type="entry name" value="Sulfotransfer_2"/>
    <property type="match status" value="1"/>
</dbReference>
<dbReference type="AlphaFoldDB" id="K2N1D2"/>
<dbReference type="GO" id="GO:0016020">
    <property type="term" value="C:membrane"/>
    <property type="evidence" value="ECO:0007669"/>
    <property type="project" value="InterPro"/>
</dbReference>
<protein>
    <recommendedName>
        <fullName evidence="3">Sulfotransferase family protein</fullName>
    </recommendedName>
</protein>
<evidence type="ECO:0000313" key="2">
    <source>
        <dbReference type="Proteomes" id="UP000007374"/>
    </source>
</evidence>
<dbReference type="STRING" id="721133.SAMN05216176_108262"/>
<comment type="caution">
    <text evidence="1">The sequence shown here is derived from an EMBL/GenBank/DDBJ whole genome shotgun (WGS) entry which is preliminary data.</text>
</comment>
<dbReference type="PATRIC" id="fig|1231190.3.peg.3604"/>
<keyword evidence="2" id="KW-1185">Reference proteome</keyword>
<dbReference type="RefSeq" id="WP_009451689.1">
    <property type="nucleotide sequence ID" value="NZ_AMSI01000012.1"/>
</dbReference>